<comment type="caution">
    <text evidence="2">The sequence shown here is derived from an EMBL/GenBank/DDBJ whole genome shotgun (WGS) entry which is preliminary data.</text>
</comment>
<proteinExistence type="predicted"/>
<feature type="compositionally biased region" description="Basic and acidic residues" evidence="1">
    <location>
        <begin position="38"/>
        <end position="66"/>
    </location>
</feature>
<dbReference type="Proteomes" id="UP001516464">
    <property type="component" value="Unassembled WGS sequence"/>
</dbReference>
<gene>
    <name evidence="2" type="ORF">TCON_2324</name>
</gene>
<feature type="compositionally biased region" description="Basic and acidic residues" evidence="1">
    <location>
        <begin position="82"/>
        <end position="95"/>
    </location>
</feature>
<keyword evidence="3" id="KW-1185">Reference proteome</keyword>
<name>A0ABQ7HWB9_9MICR</name>
<protein>
    <submittedName>
        <fullName evidence="2">Uncharacterized protein</fullName>
    </submittedName>
</protein>
<feature type="compositionally biased region" description="Basic and acidic residues" evidence="1">
    <location>
        <begin position="8"/>
        <end position="28"/>
    </location>
</feature>
<evidence type="ECO:0000256" key="1">
    <source>
        <dbReference type="SAM" id="MobiDB-lite"/>
    </source>
</evidence>
<reference evidence="2 3" key="1">
    <citation type="submission" date="2019-01" db="EMBL/GenBank/DDBJ databases">
        <title>Genomes sequencing and comparative genomics of infectious freshwater microsporidia, Cucumispora dikerogammari and Thelohania contejeani.</title>
        <authorList>
            <person name="Cormier A."/>
            <person name="Giraud I."/>
            <person name="Wattier R."/>
            <person name="Teixeira M."/>
            <person name="Grandjean F."/>
            <person name="Rigaud T."/>
            <person name="Cordaux R."/>
        </authorList>
    </citation>
    <scope>NUCLEOTIDE SEQUENCE [LARGE SCALE GENOMIC DNA]</scope>
    <source>
        <strain evidence="2">T1</strain>
        <tissue evidence="2">Spores</tissue>
    </source>
</reference>
<organism evidence="2 3">
    <name type="scientific">Astathelohania contejeani</name>
    <dbReference type="NCBI Taxonomy" id="164912"/>
    <lineage>
        <taxon>Eukaryota</taxon>
        <taxon>Fungi</taxon>
        <taxon>Fungi incertae sedis</taxon>
        <taxon>Microsporidia</taxon>
        <taxon>Astathelohaniidae</taxon>
        <taxon>Astathelohania</taxon>
    </lineage>
</organism>
<sequence length="117" mass="14172">MEGNNNYRGEHGQRRISTREGYRPETRGPYRTYGRGRPRYEYPRRDDARYEPRRDDARYGQRRSDIRNGYNTPGRVTQYGRRQMERRPEFGREQMRGAPLTKEYLDAQLIKYMQGSN</sequence>
<accession>A0ABQ7HWB9</accession>
<dbReference type="EMBL" id="SBIQ01000258">
    <property type="protein sequence ID" value="KAF7682451.1"/>
    <property type="molecule type" value="Genomic_DNA"/>
</dbReference>
<evidence type="ECO:0000313" key="2">
    <source>
        <dbReference type="EMBL" id="KAF7682451.1"/>
    </source>
</evidence>
<feature type="region of interest" description="Disordered" evidence="1">
    <location>
        <begin position="1"/>
        <end position="99"/>
    </location>
</feature>
<evidence type="ECO:0000313" key="3">
    <source>
        <dbReference type="Proteomes" id="UP001516464"/>
    </source>
</evidence>